<feature type="domain" description="TNase-like" evidence="1">
    <location>
        <begin position="25"/>
        <end position="153"/>
    </location>
</feature>
<proteinExistence type="predicted"/>
<dbReference type="PROSITE" id="PS50830">
    <property type="entry name" value="TNASE_3"/>
    <property type="match status" value="1"/>
</dbReference>
<keyword evidence="3" id="KW-1185">Reference proteome</keyword>
<reference evidence="2 3" key="1">
    <citation type="submission" date="2019-03" db="EMBL/GenBank/DDBJ databases">
        <title>Genomic Encyclopedia of Type Strains, Phase IV (KMG-IV): sequencing the most valuable type-strain genomes for metagenomic binning, comparative biology and taxonomic classification.</title>
        <authorList>
            <person name="Goeker M."/>
        </authorList>
    </citation>
    <scope>NUCLEOTIDE SEQUENCE [LARGE SCALE GENOMIC DNA]</scope>
    <source>
        <strain evidence="2 3">DSM 45707</strain>
    </source>
</reference>
<evidence type="ECO:0000259" key="1">
    <source>
        <dbReference type="PROSITE" id="PS50830"/>
    </source>
</evidence>
<dbReference type="SUPFAM" id="SSF50199">
    <property type="entry name" value="Staphylococcal nuclease"/>
    <property type="match status" value="1"/>
</dbReference>
<evidence type="ECO:0000313" key="2">
    <source>
        <dbReference type="EMBL" id="TCS95740.1"/>
    </source>
</evidence>
<dbReference type="InterPro" id="IPR035437">
    <property type="entry name" value="SNase_OB-fold_sf"/>
</dbReference>
<dbReference type="InterPro" id="IPR016071">
    <property type="entry name" value="Staphylococal_nuclease_OB-fold"/>
</dbReference>
<gene>
    <name evidence="2" type="ORF">EDD58_102320</name>
</gene>
<dbReference type="Gene3D" id="2.40.50.90">
    <property type="match status" value="1"/>
</dbReference>
<organism evidence="2 3">
    <name type="scientific">Hazenella coriacea</name>
    <dbReference type="NCBI Taxonomy" id="1179467"/>
    <lineage>
        <taxon>Bacteria</taxon>
        <taxon>Bacillati</taxon>
        <taxon>Bacillota</taxon>
        <taxon>Bacilli</taxon>
        <taxon>Bacillales</taxon>
        <taxon>Thermoactinomycetaceae</taxon>
        <taxon>Hazenella</taxon>
    </lineage>
</organism>
<sequence>MKTRITWIGILILLCTGCNMDTWDVYDEGDVIKTIDGDTVEVKTKGGRKYTVDLALIRTPIVEDPFGKQAIKVLQGYEDKWFDVEIRAEKQADGTYKGFVIDLMDNQANRDLVKEGLAIVKVEGKGLWSQIEIDEYLAAQEAAKKKKKGIWSIDGYVKNDEFDTELANKVFAEKLAEEKRKKS</sequence>
<name>A0A4R3L9F3_9BACL</name>
<dbReference type="Pfam" id="PF00565">
    <property type="entry name" value="SNase"/>
    <property type="match status" value="1"/>
</dbReference>
<dbReference type="RefSeq" id="WP_131923719.1">
    <property type="nucleotide sequence ID" value="NZ_SMAG01000002.1"/>
</dbReference>
<dbReference type="SMART" id="SM00318">
    <property type="entry name" value="SNc"/>
    <property type="match status" value="1"/>
</dbReference>
<protein>
    <submittedName>
        <fullName evidence="2">Micrococcal nuclease</fullName>
    </submittedName>
</protein>
<evidence type="ECO:0000313" key="3">
    <source>
        <dbReference type="Proteomes" id="UP000294937"/>
    </source>
</evidence>
<accession>A0A4R3L9F3</accession>
<comment type="caution">
    <text evidence="2">The sequence shown here is derived from an EMBL/GenBank/DDBJ whole genome shotgun (WGS) entry which is preliminary data.</text>
</comment>
<dbReference type="Proteomes" id="UP000294937">
    <property type="component" value="Unassembled WGS sequence"/>
</dbReference>
<dbReference type="AlphaFoldDB" id="A0A4R3L9F3"/>
<dbReference type="EMBL" id="SMAG01000002">
    <property type="protein sequence ID" value="TCS95740.1"/>
    <property type="molecule type" value="Genomic_DNA"/>
</dbReference>